<name>A0A8X6QHY6_NEPPI</name>
<keyword evidence="2" id="KW-1185">Reference proteome</keyword>
<protein>
    <submittedName>
        <fullName evidence="1">Uncharacterized protein</fullName>
    </submittedName>
</protein>
<evidence type="ECO:0000313" key="1">
    <source>
        <dbReference type="EMBL" id="GFU14495.1"/>
    </source>
</evidence>
<sequence length="111" mass="13051">MFRQRELTQMKVTDTVIREIGPRRRQWGCRKVLTCPKEITSHDRNDGRVLLNTPDHHILPNLIQGGYERYSLNGRQESYYDGTTLSVALMQIFVTQSCGNIWLRKSSSYYR</sequence>
<dbReference type="EMBL" id="BMAW01029963">
    <property type="protein sequence ID" value="GFU14495.1"/>
    <property type="molecule type" value="Genomic_DNA"/>
</dbReference>
<dbReference type="AlphaFoldDB" id="A0A8X6QHY6"/>
<gene>
    <name evidence="1" type="ORF">NPIL_292171</name>
</gene>
<reference evidence="1" key="1">
    <citation type="submission" date="2020-08" db="EMBL/GenBank/DDBJ databases">
        <title>Multicomponent nature underlies the extraordinary mechanical properties of spider dragline silk.</title>
        <authorList>
            <person name="Kono N."/>
            <person name="Nakamura H."/>
            <person name="Mori M."/>
            <person name="Yoshida Y."/>
            <person name="Ohtoshi R."/>
            <person name="Malay A.D."/>
            <person name="Moran D.A.P."/>
            <person name="Tomita M."/>
            <person name="Numata K."/>
            <person name="Arakawa K."/>
        </authorList>
    </citation>
    <scope>NUCLEOTIDE SEQUENCE</scope>
</reference>
<accession>A0A8X6QHY6</accession>
<evidence type="ECO:0000313" key="2">
    <source>
        <dbReference type="Proteomes" id="UP000887013"/>
    </source>
</evidence>
<comment type="caution">
    <text evidence="1">The sequence shown here is derived from an EMBL/GenBank/DDBJ whole genome shotgun (WGS) entry which is preliminary data.</text>
</comment>
<dbReference type="Proteomes" id="UP000887013">
    <property type="component" value="Unassembled WGS sequence"/>
</dbReference>
<organism evidence="1 2">
    <name type="scientific">Nephila pilipes</name>
    <name type="common">Giant wood spider</name>
    <name type="synonym">Nephila maculata</name>
    <dbReference type="NCBI Taxonomy" id="299642"/>
    <lineage>
        <taxon>Eukaryota</taxon>
        <taxon>Metazoa</taxon>
        <taxon>Ecdysozoa</taxon>
        <taxon>Arthropoda</taxon>
        <taxon>Chelicerata</taxon>
        <taxon>Arachnida</taxon>
        <taxon>Araneae</taxon>
        <taxon>Araneomorphae</taxon>
        <taxon>Entelegynae</taxon>
        <taxon>Araneoidea</taxon>
        <taxon>Nephilidae</taxon>
        <taxon>Nephila</taxon>
    </lineage>
</organism>
<proteinExistence type="predicted"/>